<dbReference type="InterPro" id="IPR005467">
    <property type="entry name" value="His_kinase_dom"/>
</dbReference>
<dbReference type="InterPro" id="IPR016132">
    <property type="entry name" value="Phyto_chromo_attachment"/>
</dbReference>
<name>A0ABV0J5R9_9CYAN</name>
<comment type="catalytic activity">
    <reaction evidence="1">
        <text>ATP + protein L-histidine = ADP + protein N-phospho-L-histidine.</text>
        <dbReference type="EC" id="2.7.13.3"/>
    </reaction>
</comment>
<dbReference type="Pfam" id="PF01590">
    <property type="entry name" value="GAF"/>
    <property type="match status" value="2"/>
</dbReference>
<dbReference type="InterPro" id="IPR004358">
    <property type="entry name" value="Sig_transdc_His_kin-like_C"/>
</dbReference>
<dbReference type="InterPro" id="IPR003018">
    <property type="entry name" value="GAF"/>
</dbReference>
<dbReference type="PANTHER" id="PTHR43547">
    <property type="entry name" value="TWO-COMPONENT HISTIDINE KINASE"/>
    <property type="match status" value="1"/>
</dbReference>
<evidence type="ECO:0000259" key="11">
    <source>
        <dbReference type="PROSITE" id="PS50110"/>
    </source>
</evidence>
<dbReference type="PANTHER" id="PTHR43547:SF2">
    <property type="entry name" value="HYBRID SIGNAL TRANSDUCTION HISTIDINE KINASE C"/>
    <property type="match status" value="1"/>
</dbReference>
<accession>A0ABV0J5R9</accession>
<comment type="caution">
    <text evidence="12">The sequence shown here is derived from an EMBL/GenBank/DDBJ whole genome shotgun (WGS) entry which is preliminary data.</text>
</comment>
<feature type="domain" description="Phytochrome chromophore attachment site" evidence="9">
    <location>
        <begin position="157"/>
        <end position="293"/>
    </location>
</feature>
<keyword evidence="4 8" id="KW-0597">Phosphoprotein</keyword>
<evidence type="ECO:0000256" key="1">
    <source>
        <dbReference type="ARBA" id="ARBA00000085"/>
    </source>
</evidence>
<evidence type="ECO:0000256" key="7">
    <source>
        <dbReference type="ARBA" id="ARBA00023012"/>
    </source>
</evidence>
<dbReference type="EMBL" id="JAMPKM010000003">
    <property type="protein sequence ID" value="MEP0817128.1"/>
    <property type="molecule type" value="Genomic_DNA"/>
</dbReference>
<evidence type="ECO:0000313" key="12">
    <source>
        <dbReference type="EMBL" id="MEP0817128.1"/>
    </source>
</evidence>
<dbReference type="SUPFAM" id="SSF55781">
    <property type="entry name" value="GAF domain-like"/>
    <property type="match status" value="2"/>
</dbReference>
<keyword evidence="7" id="KW-0902">Two-component regulatory system</keyword>
<dbReference type="InterPro" id="IPR003661">
    <property type="entry name" value="HisK_dim/P_dom"/>
</dbReference>
<feature type="domain" description="Response regulatory" evidence="11">
    <location>
        <begin position="10"/>
        <end position="126"/>
    </location>
</feature>
<sequence length="740" mass="83500">MSSVSPDAPLILIVDDNKTARSLLRETMEEEGYRVAEARDGEQCLTIYARLRPDIVLLDAIMPVMDGFTCCRQLKTLPGGDRTPLLVITGLDDQASVDQAFAAGATDYITKPIHWAVLRQRVRRLLQASKAMVELHQQTEWEHLMGVISQRIRQSLNLEDILNTTVVEVRQFLQTDRVSVYRFEPDWSGTIAVESVGSEWPSVLGKNTKDPCFALTYITQYKQGHVRAVEDIYTAGIAPCHINLLAQFNVRANLVVPILQGDQLWGLLLAHHCSGPRRWQPSEIKLVERLTTQVAIAIQQSELYQQVQHLNADLECQVQERTTQLQRALEYEAMLKRITDKVRDSLDESQILETAIAELVNVLGVSCCGTSLYGGEQLCAKIPHEYMMPNTVGCRLVPKAVEFPEIYQQLHQGQYSQFCEITPASGRGRLAMLACPIFDDQGVIGDLWLFKEKYAVFNELEIRLVLQVTNQCAIAIRQARLYQSSQAQVEALEKLNRLKDEFLSTVSHELRTPMASMKMATHMLELSLQKERTKYASQSHPEGSKTTRYLQILKDECEREINLIDDLLDLQRLDAGNQSLELGVINLYNWLPVIIEPFVEQANNLQQTLQLQLPDQLPFLISDASHLERILSELLSNACKYTPAQEHITVSTVAQPETLQLTVSNSGVEIPPDEQIRIFDKFYRIPSSDPWKQPGTGLGLSLVRKLVTHLGGSIQVQSDKNLTNFIVELPLNSPLGHFDN</sequence>
<dbReference type="Pfam" id="PF00072">
    <property type="entry name" value="Response_reg"/>
    <property type="match status" value="1"/>
</dbReference>
<keyword evidence="13" id="KW-1185">Reference proteome</keyword>
<dbReference type="SUPFAM" id="SSF47384">
    <property type="entry name" value="Homodimeric domain of signal transducing histidine kinase"/>
    <property type="match status" value="1"/>
</dbReference>
<dbReference type="InterPro" id="IPR011006">
    <property type="entry name" value="CheY-like_superfamily"/>
</dbReference>
<evidence type="ECO:0000313" key="13">
    <source>
        <dbReference type="Proteomes" id="UP001464891"/>
    </source>
</evidence>
<comment type="similarity">
    <text evidence="2">In the N-terminal section; belongs to the phytochrome family.</text>
</comment>
<dbReference type="Pfam" id="PF02518">
    <property type="entry name" value="HATPase_c"/>
    <property type="match status" value="1"/>
</dbReference>
<dbReference type="SUPFAM" id="SSF52172">
    <property type="entry name" value="CheY-like"/>
    <property type="match status" value="1"/>
</dbReference>
<dbReference type="Gene3D" id="3.30.450.40">
    <property type="match status" value="2"/>
</dbReference>
<gene>
    <name evidence="12" type="ORF">NC998_08460</name>
</gene>
<dbReference type="Proteomes" id="UP001464891">
    <property type="component" value="Unassembled WGS sequence"/>
</dbReference>
<dbReference type="InterPro" id="IPR029016">
    <property type="entry name" value="GAF-like_dom_sf"/>
</dbReference>
<evidence type="ECO:0000256" key="5">
    <source>
        <dbReference type="ARBA" id="ARBA00022679"/>
    </source>
</evidence>
<dbReference type="PROSITE" id="PS50110">
    <property type="entry name" value="RESPONSE_REGULATORY"/>
    <property type="match status" value="1"/>
</dbReference>
<dbReference type="SUPFAM" id="SSF55874">
    <property type="entry name" value="ATPase domain of HSP90 chaperone/DNA topoisomerase II/histidine kinase"/>
    <property type="match status" value="1"/>
</dbReference>
<evidence type="ECO:0000259" key="9">
    <source>
        <dbReference type="PROSITE" id="PS50046"/>
    </source>
</evidence>
<feature type="domain" description="Histidine kinase" evidence="10">
    <location>
        <begin position="505"/>
        <end position="733"/>
    </location>
</feature>
<evidence type="ECO:0000256" key="2">
    <source>
        <dbReference type="ARBA" id="ARBA00006402"/>
    </source>
</evidence>
<dbReference type="PROSITE" id="PS50109">
    <property type="entry name" value="HIS_KIN"/>
    <property type="match status" value="1"/>
</dbReference>
<dbReference type="SMART" id="SM00387">
    <property type="entry name" value="HATPase_c"/>
    <property type="match status" value="1"/>
</dbReference>
<dbReference type="Pfam" id="PF00512">
    <property type="entry name" value="HisKA"/>
    <property type="match status" value="1"/>
</dbReference>
<dbReference type="InterPro" id="IPR003594">
    <property type="entry name" value="HATPase_dom"/>
</dbReference>
<dbReference type="RefSeq" id="WP_190439775.1">
    <property type="nucleotide sequence ID" value="NZ_JAMPKM010000003.1"/>
</dbReference>
<reference evidence="12 13" key="1">
    <citation type="submission" date="2022-04" db="EMBL/GenBank/DDBJ databases">
        <title>Positive selection, recombination, and allopatry shape intraspecific diversity of widespread and dominant cyanobacteria.</title>
        <authorList>
            <person name="Wei J."/>
            <person name="Shu W."/>
            <person name="Hu C."/>
        </authorList>
    </citation>
    <scope>NUCLEOTIDE SEQUENCE [LARGE SCALE GENOMIC DNA]</scope>
    <source>
        <strain evidence="12 13">GB2-A4</strain>
    </source>
</reference>
<dbReference type="InterPro" id="IPR001789">
    <property type="entry name" value="Sig_transdc_resp-reg_receiver"/>
</dbReference>
<dbReference type="Gene3D" id="1.10.287.130">
    <property type="match status" value="1"/>
</dbReference>
<dbReference type="PRINTS" id="PR00344">
    <property type="entry name" value="BCTRLSENSOR"/>
</dbReference>
<evidence type="ECO:0000259" key="10">
    <source>
        <dbReference type="PROSITE" id="PS50109"/>
    </source>
</evidence>
<dbReference type="SMART" id="SM00448">
    <property type="entry name" value="REC"/>
    <property type="match status" value="1"/>
</dbReference>
<dbReference type="Gene3D" id="3.40.50.2300">
    <property type="match status" value="1"/>
</dbReference>
<organism evidence="12 13">
    <name type="scientific">Trichocoleus desertorum GB2-A4</name>
    <dbReference type="NCBI Taxonomy" id="2933944"/>
    <lineage>
        <taxon>Bacteria</taxon>
        <taxon>Bacillati</taxon>
        <taxon>Cyanobacteriota</taxon>
        <taxon>Cyanophyceae</taxon>
        <taxon>Leptolyngbyales</taxon>
        <taxon>Trichocoleusaceae</taxon>
        <taxon>Trichocoleus</taxon>
    </lineage>
</organism>
<dbReference type="SMART" id="SM00388">
    <property type="entry name" value="HisKA"/>
    <property type="match status" value="1"/>
</dbReference>
<dbReference type="InterPro" id="IPR036890">
    <property type="entry name" value="HATPase_C_sf"/>
</dbReference>
<proteinExistence type="inferred from homology"/>
<feature type="modified residue" description="4-aspartylphosphate" evidence="8">
    <location>
        <position position="59"/>
    </location>
</feature>
<dbReference type="SMART" id="SM00065">
    <property type="entry name" value="GAF"/>
    <property type="match status" value="2"/>
</dbReference>
<protein>
    <recommendedName>
        <fullName evidence="3">histidine kinase</fullName>
        <ecNumber evidence="3">2.7.13.3</ecNumber>
    </recommendedName>
</protein>
<dbReference type="CDD" id="cd00082">
    <property type="entry name" value="HisKA"/>
    <property type="match status" value="1"/>
</dbReference>
<evidence type="ECO:0000256" key="6">
    <source>
        <dbReference type="ARBA" id="ARBA00022777"/>
    </source>
</evidence>
<dbReference type="EC" id="2.7.13.3" evidence="3"/>
<evidence type="ECO:0000256" key="3">
    <source>
        <dbReference type="ARBA" id="ARBA00012438"/>
    </source>
</evidence>
<keyword evidence="5" id="KW-0808">Transferase</keyword>
<evidence type="ECO:0000256" key="8">
    <source>
        <dbReference type="PROSITE-ProRule" id="PRU00169"/>
    </source>
</evidence>
<keyword evidence="6" id="KW-0418">Kinase</keyword>
<evidence type="ECO:0000256" key="4">
    <source>
        <dbReference type="ARBA" id="ARBA00022553"/>
    </source>
</evidence>
<dbReference type="PROSITE" id="PS50046">
    <property type="entry name" value="PHYTOCHROME_2"/>
    <property type="match status" value="1"/>
</dbReference>
<dbReference type="InterPro" id="IPR036097">
    <property type="entry name" value="HisK_dim/P_sf"/>
</dbReference>
<dbReference type="Gene3D" id="3.30.565.10">
    <property type="entry name" value="Histidine kinase-like ATPase, C-terminal domain"/>
    <property type="match status" value="1"/>
</dbReference>